<evidence type="ECO:0000256" key="1">
    <source>
        <dbReference type="SAM" id="Phobius"/>
    </source>
</evidence>
<dbReference type="RefSeq" id="WP_301193253.1">
    <property type="nucleotide sequence ID" value="NZ_JAPDPJ010000170.1"/>
</dbReference>
<dbReference type="EMBL" id="JAPDPJ010000170">
    <property type="protein sequence ID" value="MCW3789708.1"/>
    <property type="molecule type" value="Genomic_DNA"/>
</dbReference>
<reference evidence="2" key="1">
    <citation type="submission" date="2022-10" db="EMBL/GenBank/DDBJ databases">
        <authorList>
            <person name="Yu W.X."/>
        </authorList>
    </citation>
    <scope>NUCLEOTIDE SEQUENCE</scope>
    <source>
        <strain evidence="2">AAT</strain>
    </source>
</reference>
<dbReference type="AlphaFoldDB" id="A0AAE3SIW7"/>
<accession>A0AAE3SIW7</accession>
<gene>
    <name evidence="2" type="ORF">OM075_24830</name>
</gene>
<comment type="caution">
    <text evidence="2">The sequence shown here is derived from an EMBL/GenBank/DDBJ whole genome shotgun (WGS) entry which is preliminary data.</text>
</comment>
<dbReference type="Proteomes" id="UP001209229">
    <property type="component" value="Unassembled WGS sequence"/>
</dbReference>
<keyword evidence="1" id="KW-0812">Transmembrane</keyword>
<organism evidence="2 3">
    <name type="scientific">Plebeiibacterium sediminum</name>
    <dbReference type="NCBI Taxonomy" id="2992112"/>
    <lineage>
        <taxon>Bacteria</taxon>
        <taxon>Pseudomonadati</taxon>
        <taxon>Bacteroidota</taxon>
        <taxon>Bacteroidia</taxon>
        <taxon>Marinilabiliales</taxon>
        <taxon>Marinilabiliaceae</taxon>
        <taxon>Plebeiibacterium</taxon>
    </lineage>
</organism>
<sequence>MNKNKKDWIKIIAICTVIIQTIIIFGLLGFEQTITSCPETMPKDFNFIASIESDSYIIDTYKGTFTKTIDWEKDTTITLFLTREEKELIYEAICKINIYSYPENYAPISTISVSPTFNFSIKMTMEGIDRCINWTENTESETKDAKRFRRLFKKLQNK</sequence>
<evidence type="ECO:0000313" key="2">
    <source>
        <dbReference type="EMBL" id="MCW3789708.1"/>
    </source>
</evidence>
<keyword evidence="1" id="KW-1133">Transmembrane helix</keyword>
<keyword evidence="3" id="KW-1185">Reference proteome</keyword>
<protein>
    <submittedName>
        <fullName evidence="2">Uncharacterized protein</fullName>
    </submittedName>
</protein>
<proteinExistence type="predicted"/>
<evidence type="ECO:0000313" key="3">
    <source>
        <dbReference type="Proteomes" id="UP001209229"/>
    </source>
</evidence>
<keyword evidence="1" id="KW-0472">Membrane</keyword>
<feature type="transmembrane region" description="Helical" evidence="1">
    <location>
        <begin position="12"/>
        <end position="30"/>
    </location>
</feature>
<name>A0AAE3SIW7_9BACT</name>